<name>A0A2T7GAI0_9RHOB</name>
<evidence type="ECO:0000313" key="2">
    <source>
        <dbReference type="EMBL" id="PVA11413.1"/>
    </source>
</evidence>
<keyword evidence="1" id="KW-0812">Transmembrane</keyword>
<keyword evidence="1" id="KW-0472">Membrane</keyword>
<protein>
    <submittedName>
        <fullName evidence="2">DUF454 domain-containing protein</fullName>
    </submittedName>
</protein>
<gene>
    <name evidence="2" type="ORF">DC366_06190</name>
</gene>
<keyword evidence="1" id="KW-1133">Transmembrane helix</keyword>
<organism evidence="2 3">
    <name type="scientific">Pelagivirga sediminicola</name>
    <dbReference type="NCBI Taxonomy" id="2170575"/>
    <lineage>
        <taxon>Bacteria</taxon>
        <taxon>Pseudomonadati</taxon>
        <taxon>Pseudomonadota</taxon>
        <taxon>Alphaproteobacteria</taxon>
        <taxon>Rhodobacterales</taxon>
        <taxon>Paracoccaceae</taxon>
        <taxon>Pelagivirga</taxon>
    </lineage>
</organism>
<dbReference type="PANTHER" id="PTHR35813:SF1">
    <property type="entry name" value="INNER MEMBRANE PROTEIN YBAN"/>
    <property type="match status" value="1"/>
</dbReference>
<accession>A0A2T7GAI0</accession>
<dbReference type="EMBL" id="QCYH01000002">
    <property type="protein sequence ID" value="PVA11413.1"/>
    <property type="molecule type" value="Genomic_DNA"/>
</dbReference>
<dbReference type="PANTHER" id="PTHR35813">
    <property type="entry name" value="INNER MEMBRANE PROTEIN YBAN"/>
    <property type="match status" value="1"/>
</dbReference>
<evidence type="ECO:0000256" key="1">
    <source>
        <dbReference type="SAM" id="Phobius"/>
    </source>
</evidence>
<proteinExistence type="predicted"/>
<reference evidence="2 3" key="1">
    <citation type="submission" date="2018-04" db="EMBL/GenBank/DDBJ databases">
        <title>Pelagivirga bohaiensis gen. nov., sp. nov., a bacterium isolated from the Bohai Sea.</title>
        <authorList>
            <person name="Ji X."/>
        </authorList>
    </citation>
    <scope>NUCLEOTIDE SEQUENCE [LARGE SCALE GENOMIC DNA]</scope>
    <source>
        <strain evidence="2 3">BH-SD19</strain>
    </source>
</reference>
<dbReference type="GO" id="GO:0005886">
    <property type="term" value="C:plasma membrane"/>
    <property type="evidence" value="ECO:0007669"/>
    <property type="project" value="TreeGrafter"/>
</dbReference>
<dbReference type="PIRSF" id="PIRSF016789">
    <property type="entry name" value="DUF454"/>
    <property type="match status" value="1"/>
</dbReference>
<evidence type="ECO:0000313" key="3">
    <source>
        <dbReference type="Proteomes" id="UP000244446"/>
    </source>
</evidence>
<keyword evidence="3" id="KW-1185">Reference proteome</keyword>
<feature type="transmembrane region" description="Helical" evidence="1">
    <location>
        <begin position="26"/>
        <end position="43"/>
    </location>
</feature>
<dbReference type="InterPro" id="IPR007401">
    <property type="entry name" value="DUF454"/>
</dbReference>
<dbReference type="Pfam" id="PF04304">
    <property type="entry name" value="DUF454"/>
    <property type="match status" value="1"/>
</dbReference>
<dbReference type="AlphaFoldDB" id="A0A2T7GAI0"/>
<sequence>MRALWICVGAISLALGAIGVILPLLPTTPFILLAAFAFARSAPRLRARLAASRVFGPIIDDWEAHGVIAPRYKMMACGAMVLVLLGSVLGGLAWRLIGIQALFMSGAAIYVLSRPSGKK</sequence>
<comment type="caution">
    <text evidence="2">The sequence shown here is derived from an EMBL/GenBank/DDBJ whole genome shotgun (WGS) entry which is preliminary data.</text>
</comment>
<dbReference type="Proteomes" id="UP000244446">
    <property type="component" value="Unassembled WGS sequence"/>
</dbReference>